<proteinExistence type="predicted"/>
<evidence type="ECO:0000313" key="2">
    <source>
        <dbReference type="EMBL" id="KAJ6777262.1"/>
    </source>
</evidence>
<keyword evidence="3" id="KW-1185">Reference proteome</keyword>
<dbReference type="AlphaFoldDB" id="A0A9Q0X1N6"/>
<dbReference type="Proteomes" id="UP001151752">
    <property type="component" value="Chromosome 16"/>
</dbReference>
<comment type="caution">
    <text evidence="2">The sequence shown here is derived from an EMBL/GenBank/DDBJ whole genome shotgun (WGS) entry which is preliminary data.</text>
</comment>
<gene>
    <name evidence="2" type="ORF">OIU74_001285</name>
</gene>
<protein>
    <submittedName>
        <fullName evidence="2">Uncharacterized protein</fullName>
    </submittedName>
</protein>
<dbReference type="EMBL" id="JAPFFM010000001">
    <property type="protein sequence ID" value="KAJ6777262.1"/>
    <property type="molecule type" value="Genomic_DNA"/>
</dbReference>
<keyword evidence="1" id="KW-0472">Membrane</keyword>
<accession>A0A9Q0X1N6</accession>
<feature type="non-terminal residue" evidence="2">
    <location>
        <position position="50"/>
    </location>
</feature>
<reference evidence="2" key="2">
    <citation type="journal article" date="2023" name="Int. J. Mol. Sci.">
        <title>De Novo Assembly and Annotation of 11 Diverse Shrub Willow (Salix) Genomes Reveals Novel Gene Organization in Sex-Linked Regions.</title>
        <authorList>
            <person name="Hyden B."/>
            <person name="Feng K."/>
            <person name="Yates T.B."/>
            <person name="Jawdy S."/>
            <person name="Cereghino C."/>
            <person name="Smart L.B."/>
            <person name="Muchero W."/>
        </authorList>
    </citation>
    <scope>NUCLEOTIDE SEQUENCE</scope>
    <source>
        <tissue evidence="2">Shoot tip</tissue>
    </source>
</reference>
<organism evidence="2 3">
    <name type="scientific">Salix koriyanagi</name>
    <dbReference type="NCBI Taxonomy" id="2511006"/>
    <lineage>
        <taxon>Eukaryota</taxon>
        <taxon>Viridiplantae</taxon>
        <taxon>Streptophyta</taxon>
        <taxon>Embryophyta</taxon>
        <taxon>Tracheophyta</taxon>
        <taxon>Spermatophyta</taxon>
        <taxon>Magnoliopsida</taxon>
        <taxon>eudicotyledons</taxon>
        <taxon>Gunneridae</taxon>
        <taxon>Pentapetalae</taxon>
        <taxon>rosids</taxon>
        <taxon>fabids</taxon>
        <taxon>Malpighiales</taxon>
        <taxon>Salicaceae</taxon>
        <taxon>Saliceae</taxon>
        <taxon>Salix</taxon>
    </lineage>
</organism>
<feature type="transmembrane region" description="Helical" evidence="1">
    <location>
        <begin position="12"/>
        <end position="29"/>
    </location>
</feature>
<evidence type="ECO:0000256" key="1">
    <source>
        <dbReference type="SAM" id="Phobius"/>
    </source>
</evidence>
<keyword evidence="1" id="KW-0812">Transmembrane</keyword>
<reference evidence="2" key="1">
    <citation type="submission" date="2022-11" db="EMBL/GenBank/DDBJ databases">
        <authorList>
            <person name="Hyden B.L."/>
            <person name="Feng K."/>
            <person name="Yates T."/>
            <person name="Jawdy S."/>
            <person name="Smart L.B."/>
            <person name="Muchero W."/>
        </authorList>
    </citation>
    <scope>NUCLEOTIDE SEQUENCE</scope>
    <source>
        <tissue evidence="2">Shoot tip</tissue>
    </source>
</reference>
<evidence type="ECO:0000313" key="3">
    <source>
        <dbReference type="Proteomes" id="UP001151752"/>
    </source>
</evidence>
<keyword evidence="1" id="KW-1133">Transmembrane helix</keyword>
<name>A0A9Q0X1N6_9ROSI</name>
<sequence>MEMLRFLREKRVLIYLEIFFSLFFFFYFWCFDKSDGFVSEIPPFILTYTI</sequence>